<evidence type="ECO:0000313" key="6">
    <source>
        <dbReference type="EMBL" id="KAK7746139.1"/>
    </source>
</evidence>
<protein>
    <submittedName>
        <fullName evidence="6">mRNA binding protein puf3</fullName>
    </submittedName>
</protein>
<keyword evidence="1" id="KW-0677">Repeat</keyword>
<feature type="repeat" description="Pumilio" evidence="3">
    <location>
        <begin position="444"/>
        <end position="479"/>
    </location>
</feature>
<accession>A0AAN9UD85</accession>
<reference evidence="6 7" key="1">
    <citation type="submission" date="2024-02" db="EMBL/GenBank/DDBJ databases">
        <title>De novo assembly and annotation of 12 fungi associated with fruit tree decline syndrome in Ontario, Canada.</title>
        <authorList>
            <person name="Sulman M."/>
            <person name="Ellouze W."/>
            <person name="Ilyukhin E."/>
        </authorList>
    </citation>
    <scope>NUCLEOTIDE SEQUENCE [LARGE SCALE GENOMIC DNA]</scope>
    <source>
        <strain evidence="6 7">M11/M66-122</strain>
    </source>
</reference>
<dbReference type="InterPro" id="IPR001313">
    <property type="entry name" value="Pumilio_RNA-bd_rpt"/>
</dbReference>
<evidence type="ECO:0000259" key="5">
    <source>
        <dbReference type="PROSITE" id="PS50303"/>
    </source>
</evidence>
<feature type="domain" description="PUM-HD" evidence="5">
    <location>
        <begin position="315"/>
        <end position="657"/>
    </location>
</feature>
<dbReference type="InterPro" id="IPR011989">
    <property type="entry name" value="ARM-like"/>
</dbReference>
<feature type="compositionally biased region" description="Polar residues" evidence="4">
    <location>
        <begin position="48"/>
        <end position="79"/>
    </location>
</feature>
<feature type="repeat" description="Pumilio" evidence="3">
    <location>
        <begin position="552"/>
        <end position="587"/>
    </location>
</feature>
<dbReference type="InterPro" id="IPR033133">
    <property type="entry name" value="PUM-HD"/>
</dbReference>
<dbReference type="Proteomes" id="UP001320420">
    <property type="component" value="Unassembled WGS sequence"/>
</dbReference>
<feature type="compositionally biased region" description="Polar residues" evidence="4">
    <location>
        <begin position="18"/>
        <end position="34"/>
    </location>
</feature>
<dbReference type="EMBL" id="JAKJXP020000101">
    <property type="protein sequence ID" value="KAK7746139.1"/>
    <property type="molecule type" value="Genomic_DNA"/>
</dbReference>
<evidence type="ECO:0000256" key="2">
    <source>
        <dbReference type="ARBA" id="ARBA00024893"/>
    </source>
</evidence>
<comment type="function">
    <text evidence="2">RNA-binding nucleolar protein required for pre-rRNA processing. Involved in production of 18S rRNA and assembly of small ribosomal subunit.</text>
</comment>
<dbReference type="GO" id="GO:0003730">
    <property type="term" value="F:mRNA 3'-UTR binding"/>
    <property type="evidence" value="ECO:0007669"/>
    <property type="project" value="TreeGrafter"/>
</dbReference>
<feature type="repeat" description="Pumilio" evidence="3">
    <location>
        <begin position="408"/>
        <end position="443"/>
    </location>
</feature>
<feature type="repeat" description="Pumilio" evidence="3">
    <location>
        <begin position="591"/>
        <end position="630"/>
    </location>
</feature>
<feature type="region of interest" description="Disordered" evidence="4">
    <location>
        <begin position="656"/>
        <end position="746"/>
    </location>
</feature>
<feature type="repeat" description="Pumilio" evidence="3">
    <location>
        <begin position="372"/>
        <end position="407"/>
    </location>
</feature>
<feature type="region of interest" description="Disordered" evidence="4">
    <location>
        <begin position="1"/>
        <end position="152"/>
    </location>
</feature>
<dbReference type="GO" id="GO:0000288">
    <property type="term" value="P:nuclear-transcribed mRNA catabolic process, deadenylation-dependent decay"/>
    <property type="evidence" value="ECO:0007669"/>
    <property type="project" value="TreeGrafter"/>
</dbReference>
<sequence length="746" mass="81934">MAGRANGFPSFGMPGSSADKNTQPIGSAFSNPRWQPSDIWGSKIIGGSLSTSRDATGSRGSDETSPTGPSGSAQLNPSSEAVPWGSQGVIWNSSTPSSHKQSASGNVSPTRLRDMHDMGNTSQFFSRSSLGQNGSTYASRQKPAGNIDATTQSTKYPTFDSIADTAEAPGLYAALGASSLYRHPTLAPFYHPKKASGGGSPAGNAFRSNVHNPRAFGNTPNPRAEPWNKPNTRDPRVLHDFDRQAHNSPQYLPPQPPPYYASQYYNPELSQYPNPYEQFGQSPHFRPGVQMYPYISAPIHVPIRPSKDQDPGKGVRSLLLEEFRSNGKTKRYELKDIYDHIVEFSGDQHGSRFIQEKLVTANSDEKEQVFREVEPNALQLMKDVFGNYVIQKFFEHGNQVQKKILANMMKGKVAELSTQMYACRVVQKAIEHVLVEQQAEIVEELKQKMMQVVKDSNGNHVVQLVVQHFPKQVIPTIMNDFRGQVDQLAAHNYGCRVIQRIFEHGTDAEKRELMAEIHTHGNFLITDQFGNYVAQHIIEFGEPEDRSKLIEMVIQNVVALSKHKFASNVVEKCIQFGTPDQRKRIQAQVCAVNSDGTSPLPLIIKDQFGNYVIQRLLNYLDGPEREAFSKEVNDQCLQLKKWSGGGTKQIASIDRILGDASQPRLTNGTSTRPTVTTTTPSSPGGSGLQGDTTSTGPTPSLTTEQSSPQSISPPSTDADNVDGSVTEKAEPSVHDQANPIAQVNDA</sequence>
<evidence type="ECO:0000256" key="1">
    <source>
        <dbReference type="ARBA" id="ARBA00022737"/>
    </source>
</evidence>
<feature type="repeat" description="Pumilio" evidence="3">
    <location>
        <begin position="336"/>
        <end position="371"/>
    </location>
</feature>
<evidence type="ECO:0000256" key="3">
    <source>
        <dbReference type="PROSITE-ProRule" id="PRU00317"/>
    </source>
</evidence>
<feature type="compositionally biased region" description="Low complexity" evidence="4">
    <location>
        <begin position="692"/>
        <end position="715"/>
    </location>
</feature>
<gene>
    <name evidence="6" type="primary">PUF3</name>
    <name evidence="6" type="ORF">SLS62_009518</name>
</gene>
<dbReference type="AlphaFoldDB" id="A0AAN9UD85"/>
<comment type="caution">
    <text evidence="6">The sequence shown here is derived from an EMBL/GenBank/DDBJ whole genome shotgun (WGS) entry which is preliminary data.</text>
</comment>
<dbReference type="InterPro" id="IPR033712">
    <property type="entry name" value="Pumilio_RNA-bd"/>
</dbReference>
<feature type="region of interest" description="Disordered" evidence="4">
    <location>
        <begin position="213"/>
        <end position="236"/>
    </location>
</feature>
<feature type="compositionally biased region" description="Polar residues" evidence="4">
    <location>
        <begin position="119"/>
        <end position="139"/>
    </location>
</feature>
<dbReference type="PROSITE" id="PS50303">
    <property type="entry name" value="PUM_HD"/>
    <property type="match status" value="1"/>
</dbReference>
<proteinExistence type="predicted"/>
<dbReference type="PROSITE" id="PS50302">
    <property type="entry name" value="PUM"/>
    <property type="match status" value="8"/>
</dbReference>
<dbReference type="CDD" id="cd07920">
    <property type="entry name" value="Pumilio"/>
    <property type="match status" value="1"/>
</dbReference>
<feature type="compositionally biased region" description="Low complexity" evidence="4">
    <location>
        <begin position="666"/>
        <end position="683"/>
    </location>
</feature>
<feature type="compositionally biased region" description="Polar residues" evidence="4">
    <location>
        <begin position="89"/>
        <end position="109"/>
    </location>
</feature>
<keyword evidence="7" id="KW-1185">Reference proteome</keyword>
<dbReference type="PANTHER" id="PTHR12537:SF12">
    <property type="entry name" value="MATERNAL PROTEIN PUMILIO"/>
    <property type="match status" value="1"/>
</dbReference>
<dbReference type="GO" id="GO:0005737">
    <property type="term" value="C:cytoplasm"/>
    <property type="evidence" value="ECO:0007669"/>
    <property type="project" value="TreeGrafter"/>
</dbReference>
<dbReference type="SUPFAM" id="SSF48371">
    <property type="entry name" value="ARM repeat"/>
    <property type="match status" value="1"/>
</dbReference>
<organism evidence="6 7">
    <name type="scientific">Diatrype stigma</name>
    <dbReference type="NCBI Taxonomy" id="117547"/>
    <lineage>
        <taxon>Eukaryota</taxon>
        <taxon>Fungi</taxon>
        <taxon>Dikarya</taxon>
        <taxon>Ascomycota</taxon>
        <taxon>Pezizomycotina</taxon>
        <taxon>Sordariomycetes</taxon>
        <taxon>Xylariomycetidae</taxon>
        <taxon>Xylariales</taxon>
        <taxon>Diatrypaceae</taxon>
        <taxon>Diatrype</taxon>
    </lineage>
</organism>
<evidence type="ECO:0000313" key="7">
    <source>
        <dbReference type="Proteomes" id="UP001320420"/>
    </source>
</evidence>
<name>A0AAN9UD85_9PEZI</name>
<dbReference type="InterPro" id="IPR016024">
    <property type="entry name" value="ARM-type_fold"/>
</dbReference>
<evidence type="ECO:0000256" key="4">
    <source>
        <dbReference type="SAM" id="MobiDB-lite"/>
    </source>
</evidence>
<feature type="repeat" description="Pumilio" evidence="3">
    <location>
        <begin position="480"/>
        <end position="515"/>
    </location>
</feature>
<dbReference type="SMART" id="SM00025">
    <property type="entry name" value="Pumilio"/>
    <property type="match status" value="8"/>
</dbReference>
<feature type="repeat" description="Pumilio" evidence="3">
    <location>
        <begin position="516"/>
        <end position="551"/>
    </location>
</feature>
<dbReference type="Gene3D" id="1.25.10.10">
    <property type="entry name" value="Leucine-rich Repeat Variant"/>
    <property type="match status" value="1"/>
</dbReference>
<dbReference type="PANTHER" id="PTHR12537">
    <property type="entry name" value="RNA BINDING PROTEIN PUMILIO-RELATED"/>
    <property type="match status" value="1"/>
</dbReference>
<dbReference type="Pfam" id="PF00806">
    <property type="entry name" value="PUF"/>
    <property type="match status" value="8"/>
</dbReference>